<dbReference type="Pfam" id="PF18754">
    <property type="entry name" value="Nmad3"/>
    <property type="match status" value="1"/>
</dbReference>
<dbReference type="InterPro" id="IPR041135">
    <property type="entry name" value="Nmad3"/>
</dbReference>
<comment type="caution">
    <text evidence="3">The sequence shown here is derived from an EMBL/GenBank/DDBJ whole genome shotgun (WGS) entry which is preliminary data.</text>
</comment>
<evidence type="ECO:0000313" key="4">
    <source>
        <dbReference type="Proteomes" id="UP001596166"/>
    </source>
</evidence>
<evidence type="ECO:0000256" key="1">
    <source>
        <dbReference type="SAM" id="MobiDB-lite"/>
    </source>
</evidence>
<dbReference type="Proteomes" id="UP001596166">
    <property type="component" value="Unassembled WGS sequence"/>
</dbReference>
<dbReference type="RefSeq" id="WP_376997821.1">
    <property type="nucleotide sequence ID" value="NZ_JBHSLC010000081.1"/>
</dbReference>
<sequence>MKLILSRKGFDSSAGGVPSPIFPDGSMVSLPIPSRDPVTYSQIRWKDTNLGEIAAALTGRPLFRRIPAHLDPDLALDARPRLPGWRPAFGQTSAAQTHLANQGVGVSDMFLFFGWFRQVEEDGAGGWRCRRGAPDVHVLFGWLQVGELLRLGPDSAALRAGRPEFAEHPHFNGRWDASNTVYVASERLVIDGQDMGVPGGGTFPRFHTGLQLTKHGENRGTWSLPGWFLPAGGPVLSYHTDPARWARDGDRCMVRTVGRGQEFVMDVTSTREAADWFETLIQVGRQAPPSGTTQSQRLPAISADNGLY</sequence>
<keyword evidence="4" id="KW-1185">Reference proteome</keyword>
<feature type="domain" description="Nucleotide modification associated" evidence="2">
    <location>
        <begin position="2"/>
        <end position="266"/>
    </location>
</feature>
<evidence type="ECO:0000313" key="3">
    <source>
        <dbReference type="EMBL" id="MFC5358127.1"/>
    </source>
</evidence>
<evidence type="ECO:0000259" key="2">
    <source>
        <dbReference type="Pfam" id="PF18754"/>
    </source>
</evidence>
<proteinExistence type="predicted"/>
<organism evidence="3 4">
    <name type="scientific">Azospirillum himalayense</name>
    <dbReference type="NCBI Taxonomy" id="654847"/>
    <lineage>
        <taxon>Bacteria</taxon>
        <taxon>Pseudomonadati</taxon>
        <taxon>Pseudomonadota</taxon>
        <taxon>Alphaproteobacteria</taxon>
        <taxon>Rhodospirillales</taxon>
        <taxon>Azospirillaceae</taxon>
        <taxon>Azospirillum</taxon>
    </lineage>
</organism>
<dbReference type="EMBL" id="JBHSLC010000081">
    <property type="protein sequence ID" value="MFC5358127.1"/>
    <property type="molecule type" value="Genomic_DNA"/>
</dbReference>
<feature type="region of interest" description="Disordered" evidence="1">
    <location>
        <begin position="285"/>
        <end position="308"/>
    </location>
</feature>
<gene>
    <name evidence="3" type="ORF">ACFPMG_24375</name>
</gene>
<name>A0ABW0GD73_9PROT</name>
<protein>
    <recommendedName>
        <fullName evidence="2">Nucleotide modification associated domain-containing protein</fullName>
    </recommendedName>
</protein>
<accession>A0ABW0GD73</accession>
<reference evidence="4" key="1">
    <citation type="journal article" date="2019" name="Int. J. Syst. Evol. Microbiol.">
        <title>The Global Catalogue of Microorganisms (GCM) 10K type strain sequencing project: providing services to taxonomists for standard genome sequencing and annotation.</title>
        <authorList>
            <consortium name="The Broad Institute Genomics Platform"/>
            <consortium name="The Broad Institute Genome Sequencing Center for Infectious Disease"/>
            <person name="Wu L."/>
            <person name="Ma J."/>
        </authorList>
    </citation>
    <scope>NUCLEOTIDE SEQUENCE [LARGE SCALE GENOMIC DNA]</scope>
    <source>
        <strain evidence="4">CCUG 58760</strain>
    </source>
</reference>